<dbReference type="InParanoid" id="A0A0D0ARE6"/>
<evidence type="ECO:0000313" key="1">
    <source>
        <dbReference type="EMBL" id="KIK34498.1"/>
    </source>
</evidence>
<proteinExistence type="predicted"/>
<gene>
    <name evidence="1" type="ORF">CY34DRAFT_17684</name>
</gene>
<dbReference type="OrthoDB" id="2690190at2759"/>
<reference evidence="1 2" key="1">
    <citation type="submission" date="2014-04" db="EMBL/GenBank/DDBJ databases">
        <authorList>
            <consortium name="DOE Joint Genome Institute"/>
            <person name="Kuo A."/>
            <person name="Ruytinx J."/>
            <person name="Rineau F."/>
            <person name="Colpaert J."/>
            <person name="Kohler A."/>
            <person name="Nagy L.G."/>
            <person name="Floudas D."/>
            <person name="Copeland A."/>
            <person name="Barry K.W."/>
            <person name="Cichocki N."/>
            <person name="Veneault-Fourrey C."/>
            <person name="LaButti K."/>
            <person name="Lindquist E.A."/>
            <person name="Lipzen A."/>
            <person name="Lundell T."/>
            <person name="Morin E."/>
            <person name="Murat C."/>
            <person name="Sun H."/>
            <person name="Tunlid A."/>
            <person name="Henrissat B."/>
            <person name="Grigoriev I.V."/>
            <person name="Hibbett D.S."/>
            <person name="Martin F."/>
            <person name="Nordberg H.P."/>
            <person name="Cantor M.N."/>
            <person name="Hua S.X."/>
        </authorList>
    </citation>
    <scope>NUCLEOTIDE SEQUENCE [LARGE SCALE GENOMIC DNA]</scope>
    <source>
        <strain evidence="1 2">UH-Slu-Lm8-n1</strain>
    </source>
</reference>
<reference evidence="2" key="2">
    <citation type="submission" date="2015-01" db="EMBL/GenBank/DDBJ databases">
        <title>Evolutionary Origins and Diversification of the Mycorrhizal Mutualists.</title>
        <authorList>
            <consortium name="DOE Joint Genome Institute"/>
            <consortium name="Mycorrhizal Genomics Consortium"/>
            <person name="Kohler A."/>
            <person name="Kuo A."/>
            <person name="Nagy L.G."/>
            <person name="Floudas D."/>
            <person name="Copeland A."/>
            <person name="Barry K.W."/>
            <person name="Cichocki N."/>
            <person name="Veneault-Fourrey C."/>
            <person name="LaButti K."/>
            <person name="Lindquist E.A."/>
            <person name="Lipzen A."/>
            <person name="Lundell T."/>
            <person name="Morin E."/>
            <person name="Murat C."/>
            <person name="Riley R."/>
            <person name="Ohm R."/>
            <person name="Sun H."/>
            <person name="Tunlid A."/>
            <person name="Henrissat B."/>
            <person name="Grigoriev I.V."/>
            <person name="Hibbett D.S."/>
            <person name="Martin F."/>
        </authorList>
    </citation>
    <scope>NUCLEOTIDE SEQUENCE [LARGE SCALE GENOMIC DNA]</scope>
    <source>
        <strain evidence="2">UH-Slu-Lm8-n1</strain>
    </source>
</reference>
<name>A0A0D0ARE6_9AGAM</name>
<sequence>MLNISSAFLPATNTLSTRYLLGDHTENALKSWLQKQGREILPDPLFIIAFVLFGWVDALDLIAVLHISLRVAAVERQLQQEEYTNITFLVQGGRCLMEERLYRAQMEVSLFSKAIANVYEELNVQYHPPTWQRAILRENPVIHVEMPLSVHDEDMSVDFDRCQPSKATREKCETWLSTSWQFQTNFPRTQEVPQFHQYVSKTSDDTFLVLPCLLKAWVSNVAYGDFISASCADTKPFNLDQPDSFRTKDDKPLDVIKSDFHILQLMKRRAQSEVDMFSEAISQTAGIRCTDDGTCTSSGSASTYESRLPGNTSDDWFDDWFDDSFDGSVSSNGSAFM</sequence>
<evidence type="ECO:0000313" key="2">
    <source>
        <dbReference type="Proteomes" id="UP000054485"/>
    </source>
</evidence>
<organism evidence="1 2">
    <name type="scientific">Suillus luteus UH-Slu-Lm8-n1</name>
    <dbReference type="NCBI Taxonomy" id="930992"/>
    <lineage>
        <taxon>Eukaryota</taxon>
        <taxon>Fungi</taxon>
        <taxon>Dikarya</taxon>
        <taxon>Basidiomycota</taxon>
        <taxon>Agaricomycotina</taxon>
        <taxon>Agaricomycetes</taxon>
        <taxon>Agaricomycetidae</taxon>
        <taxon>Boletales</taxon>
        <taxon>Suillineae</taxon>
        <taxon>Suillaceae</taxon>
        <taxon>Suillus</taxon>
    </lineage>
</organism>
<dbReference type="AlphaFoldDB" id="A0A0D0ARE6"/>
<dbReference type="Proteomes" id="UP000054485">
    <property type="component" value="Unassembled WGS sequence"/>
</dbReference>
<dbReference type="HOGENOM" id="CLU_824328_0_0_1"/>
<accession>A0A0D0ARE6</accession>
<keyword evidence="2" id="KW-1185">Reference proteome</keyword>
<protein>
    <submittedName>
        <fullName evidence="1">Uncharacterized protein</fullName>
    </submittedName>
</protein>
<dbReference type="EMBL" id="KN835745">
    <property type="protein sequence ID" value="KIK34498.1"/>
    <property type="molecule type" value="Genomic_DNA"/>
</dbReference>